<organism evidence="2 3">
    <name type="scientific">Protofrankia coriariae</name>
    <dbReference type="NCBI Taxonomy" id="1562887"/>
    <lineage>
        <taxon>Bacteria</taxon>
        <taxon>Bacillati</taxon>
        <taxon>Actinomycetota</taxon>
        <taxon>Actinomycetes</taxon>
        <taxon>Frankiales</taxon>
        <taxon>Frankiaceae</taxon>
        <taxon>Protofrankia</taxon>
    </lineage>
</organism>
<proteinExistence type="predicted"/>
<evidence type="ECO:0000313" key="3">
    <source>
        <dbReference type="Proteomes" id="UP000035425"/>
    </source>
</evidence>
<keyword evidence="3" id="KW-1185">Reference proteome</keyword>
<evidence type="ECO:0000313" key="2">
    <source>
        <dbReference type="EMBL" id="KLL10496.1"/>
    </source>
</evidence>
<dbReference type="RefSeq" id="WP_047224155.1">
    <property type="nucleotide sequence ID" value="NZ_JWIO01000031.1"/>
</dbReference>
<reference evidence="2 3" key="1">
    <citation type="submission" date="2014-12" db="EMBL/GenBank/DDBJ databases">
        <title>Frankia sp. BMG5.1 draft genome.</title>
        <authorList>
            <person name="Gtari M."/>
            <person name="Ghodhbane-Gtari F."/>
            <person name="Nouioui I."/>
            <person name="Ktari A."/>
            <person name="Hezbri K."/>
            <person name="Mimouni W."/>
            <person name="Sbissi I."/>
            <person name="Ayari A."/>
            <person name="Yamanaka T."/>
            <person name="Normand P."/>
            <person name="Tisa L.S."/>
            <person name="Boudabous A."/>
        </authorList>
    </citation>
    <scope>NUCLEOTIDE SEQUENCE [LARGE SCALE GENOMIC DNA]</scope>
    <source>
        <strain evidence="2 3">BMG5.1</strain>
    </source>
</reference>
<feature type="compositionally biased region" description="Low complexity" evidence="1">
    <location>
        <begin position="87"/>
        <end position="100"/>
    </location>
</feature>
<comment type="caution">
    <text evidence="2">The sequence shown here is derived from an EMBL/GenBank/DDBJ whole genome shotgun (WGS) entry which is preliminary data.</text>
</comment>
<accession>A0ABR5F1B5</accession>
<protein>
    <recommendedName>
        <fullName evidence="4">PE-PGRS family protein</fullName>
    </recommendedName>
</protein>
<name>A0ABR5F1B5_9ACTN</name>
<evidence type="ECO:0008006" key="4">
    <source>
        <dbReference type="Google" id="ProtNLM"/>
    </source>
</evidence>
<dbReference type="Proteomes" id="UP000035425">
    <property type="component" value="Unassembled WGS sequence"/>
</dbReference>
<feature type="compositionally biased region" description="Gly residues" evidence="1">
    <location>
        <begin position="72"/>
        <end position="86"/>
    </location>
</feature>
<gene>
    <name evidence="2" type="ORF">FrCorBMG51_17640</name>
</gene>
<dbReference type="EMBL" id="JWIO01000031">
    <property type="protein sequence ID" value="KLL10496.1"/>
    <property type="molecule type" value="Genomic_DNA"/>
</dbReference>
<sequence>MAQQQQQQQIEQELRQNWQQIRYRLLDEFGQVGTADLDAARDVNDLVQRIADKTHHSERYVETRLQELVGVGASGQRGQQQGGFGQQQGQQGQQGQRFGR</sequence>
<feature type="region of interest" description="Disordered" evidence="1">
    <location>
        <begin position="72"/>
        <end position="100"/>
    </location>
</feature>
<evidence type="ECO:0000256" key="1">
    <source>
        <dbReference type="SAM" id="MobiDB-lite"/>
    </source>
</evidence>